<proteinExistence type="inferred from homology"/>
<gene>
    <name evidence="10" type="primary">LOC111115461</name>
</gene>
<evidence type="ECO:0000256" key="6">
    <source>
        <dbReference type="SAM" id="MobiDB-lite"/>
    </source>
</evidence>
<evidence type="ECO:0000256" key="3">
    <source>
        <dbReference type="ARBA" id="ARBA00022692"/>
    </source>
</evidence>
<protein>
    <submittedName>
        <fullName evidence="10">Uncharacterized protein LOC111115461</fullName>
    </submittedName>
</protein>
<keyword evidence="3 7" id="KW-0812">Transmembrane</keyword>
<feature type="region of interest" description="Disordered" evidence="6">
    <location>
        <begin position="493"/>
        <end position="518"/>
    </location>
</feature>
<reference evidence="10" key="1">
    <citation type="submission" date="2025-08" db="UniProtKB">
        <authorList>
            <consortium name="RefSeq"/>
        </authorList>
    </citation>
    <scope>IDENTIFICATION</scope>
    <source>
        <tissue evidence="10">Whole sample</tissue>
    </source>
</reference>
<dbReference type="AlphaFoldDB" id="A0A8B8C4R6"/>
<feature type="region of interest" description="Disordered" evidence="6">
    <location>
        <begin position="432"/>
        <end position="460"/>
    </location>
</feature>
<feature type="transmembrane region" description="Helical" evidence="7">
    <location>
        <begin position="43"/>
        <end position="63"/>
    </location>
</feature>
<dbReference type="OrthoDB" id="10262359at2759"/>
<keyword evidence="4 7" id="KW-1133">Transmembrane helix</keyword>
<comment type="subcellular location">
    <subcellularLocation>
        <location evidence="1">Membrane</location>
        <topology evidence="1">Multi-pass membrane protein</topology>
    </subcellularLocation>
</comment>
<feature type="transmembrane region" description="Helical" evidence="7">
    <location>
        <begin position="200"/>
        <end position="226"/>
    </location>
</feature>
<evidence type="ECO:0000256" key="1">
    <source>
        <dbReference type="ARBA" id="ARBA00004141"/>
    </source>
</evidence>
<dbReference type="GeneID" id="111115461"/>
<dbReference type="RefSeq" id="XP_022309921.1">
    <property type="nucleotide sequence ID" value="XM_022454213.1"/>
</dbReference>
<evidence type="ECO:0000256" key="2">
    <source>
        <dbReference type="ARBA" id="ARBA00008284"/>
    </source>
</evidence>
<sequence>MMNSDHYFGARSFSKPRATEVNGFIENVDRDLRKFYHTHQRSVCVAYVLAVCLGMFGVHHFYLGRKWYGVMYLCTFGLFGVGYVVDLFRLASLVRDANIRRIDEEEDRTLMDLYILWFPCGILGFHHFYLRNPLLGLLYLLTGGIWGLGWIVDGIHLSGIVQQYNNKEIPSLSIIYAYLFMLPPFGILGFHHYYCRRMYWGLLYSLTLGCFLLGWTVDFIRIPFLVSRTEEETTDDGIRKKYYSDDAYVLWMSFGLLGFHHFYLKRYRWGIVYALTLGLFGVGWVVDAFRIPHLVRQLNLETEEEEDIAKVVSNFHKQGHSVISSMRKNDNYTRFDDVMQKHPTDGSPKIFTTKSNENVMSRMQGSCVDDVISDDDSDGNMPSSMRVGQLRRTVSNYSNSTQTVTVDVHHVPNPEFILSCQLKSMTPVSLKLQGQTNKQSVREKQITGQSRDGDTRNTGSEIEAKGMTYHELSNQTDEILSYSNVNHDTVVQVKTGHRSKKRTNSRKTQQQKGSDVTKHSFSVMEKNNIEQISQNEWKESISTETENGTITKVNWIENQKDTIKIVQKDGYAHRTSEKTQKRETDNYAESKVKGNASVTRSYSVISQKTSSQTDVMENSMTSIDVNRMSIPILNDNPAFINDDGCDTPRSGGVMTPRVDSDGNNSLPRVIKVRKNRSMGQAKRDLRRSIKRSQRRAKSSEEKTVLSNENGDFQAKAVDG</sequence>
<feature type="region of interest" description="Disordered" evidence="6">
    <location>
        <begin position="675"/>
        <end position="719"/>
    </location>
</feature>
<evidence type="ECO:0000256" key="4">
    <source>
        <dbReference type="ARBA" id="ARBA00022989"/>
    </source>
</evidence>
<dbReference type="KEGG" id="cvn:111115461"/>
<feature type="compositionally biased region" description="Basic and acidic residues" evidence="6">
    <location>
        <begin position="440"/>
        <end position="455"/>
    </location>
</feature>
<name>A0A8B8C4R6_CRAVI</name>
<feature type="transmembrane region" description="Helical" evidence="7">
    <location>
        <begin position="270"/>
        <end position="289"/>
    </location>
</feature>
<feature type="transmembrane region" description="Helical" evidence="7">
    <location>
        <begin position="134"/>
        <end position="152"/>
    </location>
</feature>
<dbReference type="PANTHER" id="PTHR21016:SF25">
    <property type="entry name" value="TM2 DOMAIN-CONTAINING PROTEIN DDB_G0277895-RELATED"/>
    <property type="match status" value="1"/>
</dbReference>
<dbReference type="InterPro" id="IPR007829">
    <property type="entry name" value="TM2"/>
</dbReference>
<feature type="domain" description="TM2" evidence="8">
    <location>
        <begin position="247"/>
        <end position="289"/>
    </location>
</feature>
<keyword evidence="5 7" id="KW-0472">Membrane</keyword>
<organism evidence="9 10">
    <name type="scientific">Crassostrea virginica</name>
    <name type="common">Eastern oyster</name>
    <dbReference type="NCBI Taxonomy" id="6565"/>
    <lineage>
        <taxon>Eukaryota</taxon>
        <taxon>Metazoa</taxon>
        <taxon>Spiralia</taxon>
        <taxon>Lophotrochozoa</taxon>
        <taxon>Mollusca</taxon>
        <taxon>Bivalvia</taxon>
        <taxon>Autobranchia</taxon>
        <taxon>Pteriomorphia</taxon>
        <taxon>Ostreida</taxon>
        <taxon>Ostreoidea</taxon>
        <taxon>Ostreidae</taxon>
        <taxon>Crassostrea</taxon>
    </lineage>
</organism>
<feature type="compositionally biased region" description="Basic residues" evidence="6">
    <location>
        <begin position="495"/>
        <end position="505"/>
    </location>
</feature>
<evidence type="ECO:0000313" key="10">
    <source>
        <dbReference type="RefSeq" id="XP_022309921.1"/>
    </source>
</evidence>
<keyword evidence="9" id="KW-1185">Reference proteome</keyword>
<dbReference type="InterPro" id="IPR050932">
    <property type="entry name" value="TM2D1-3-like"/>
</dbReference>
<feature type="transmembrane region" description="Helical" evidence="7">
    <location>
        <begin position="69"/>
        <end position="88"/>
    </location>
</feature>
<evidence type="ECO:0000256" key="7">
    <source>
        <dbReference type="SAM" id="Phobius"/>
    </source>
</evidence>
<dbReference type="Pfam" id="PF05154">
    <property type="entry name" value="TM2"/>
    <property type="match status" value="3"/>
</dbReference>
<feature type="domain" description="TM2" evidence="8">
    <location>
        <begin position="40"/>
        <end position="88"/>
    </location>
</feature>
<evidence type="ECO:0000256" key="5">
    <source>
        <dbReference type="ARBA" id="ARBA00023136"/>
    </source>
</evidence>
<feature type="transmembrane region" description="Helical" evidence="7">
    <location>
        <begin position="173"/>
        <end position="194"/>
    </location>
</feature>
<dbReference type="PANTHER" id="PTHR21016">
    <property type="entry name" value="BETA-AMYLOID BINDING PROTEIN-RELATED"/>
    <property type="match status" value="1"/>
</dbReference>
<feature type="transmembrane region" description="Helical" evidence="7">
    <location>
        <begin position="247"/>
        <end position="264"/>
    </location>
</feature>
<accession>A0A8B8C4R6</accession>
<dbReference type="Proteomes" id="UP000694844">
    <property type="component" value="Chromosome 9"/>
</dbReference>
<evidence type="ECO:0000259" key="8">
    <source>
        <dbReference type="Pfam" id="PF05154"/>
    </source>
</evidence>
<dbReference type="GO" id="GO:0016020">
    <property type="term" value="C:membrane"/>
    <property type="evidence" value="ECO:0007669"/>
    <property type="project" value="UniProtKB-SubCell"/>
</dbReference>
<evidence type="ECO:0000313" key="9">
    <source>
        <dbReference type="Proteomes" id="UP000694844"/>
    </source>
</evidence>
<feature type="domain" description="TM2" evidence="8">
    <location>
        <begin position="114"/>
        <end position="155"/>
    </location>
</feature>
<comment type="similarity">
    <text evidence="2">Belongs to the TM2 family.</text>
</comment>